<proteinExistence type="predicted"/>
<feature type="transmembrane region" description="Helical" evidence="1">
    <location>
        <begin position="12"/>
        <end position="30"/>
    </location>
</feature>
<evidence type="ECO:0000313" key="2">
    <source>
        <dbReference type="EMBL" id="OUT16513.1"/>
    </source>
</evidence>
<evidence type="ECO:0000313" key="3">
    <source>
        <dbReference type="Proteomes" id="UP000196534"/>
    </source>
</evidence>
<comment type="caution">
    <text evidence="2">The sequence shown here is derived from an EMBL/GenBank/DDBJ whole genome shotgun (WGS) entry which is preliminary data.</text>
</comment>
<keyword evidence="1" id="KW-0472">Membrane</keyword>
<reference evidence="2 3" key="1">
    <citation type="submission" date="2017-04" db="EMBL/GenBank/DDBJ databases">
        <title>Complete genome of Campylobacter concisus ATCC 33237T and draft genomes for an additional eight well characterized C. concisus strains.</title>
        <authorList>
            <person name="Cornelius A.J."/>
            <person name="Miller W.G."/>
            <person name="Lastovica A.J."/>
            <person name="On S.L."/>
            <person name="French N.P."/>
            <person name="Vandenberg O."/>
            <person name="Biggs P.J."/>
        </authorList>
    </citation>
    <scope>NUCLEOTIDE SEQUENCE [LARGE SCALE GENOMIC DNA]</scope>
    <source>
        <strain evidence="2 3">Lasto205.94</strain>
    </source>
</reference>
<keyword evidence="1" id="KW-1133">Transmembrane helix</keyword>
<keyword evidence="1" id="KW-0812">Transmembrane</keyword>
<dbReference type="Proteomes" id="UP000196534">
    <property type="component" value="Unassembled WGS sequence"/>
</dbReference>
<name>A0A1Y5NAQ9_9BACT</name>
<dbReference type="AlphaFoldDB" id="A0A1Y5NAQ9"/>
<dbReference type="EMBL" id="NDYR01000021">
    <property type="protein sequence ID" value="OUT16513.1"/>
    <property type="molecule type" value="Genomic_DNA"/>
</dbReference>
<gene>
    <name evidence="2" type="ORF">B9N61_09205</name>
</gene>
<organism evidence="2 3">
    <name type="scientific">Campylobacter concisus</name>
    <dbReference type="NCBI Taxonomy" id="199"/>
    <lineage>
        <taxon>Bacteria</taxon>
        <taxon>Pseudomonadati</taxon>
        <taxon>Campylobacterota</taxon>
        <taxon>Epsilonproteobacteria</taxon>
        <taxon>Campylobacterales</taxon>
        <taxon>Campylobacteraceae</taxon>
        <taxon>Campylobacter</taxon>
    </lineage>
</organism>
<evidence type="ECO:0000256" key="1">
    <source>
        <dbReference type="SAM" id="Phobius"/>
    </source>
</evidence>
<protein>
    <submittedName>
        <fullName evidence="2">Uncharacterized protein</fullName>
    </submittedName>
</protein>
<sequence>MTFARQILLASYQIYAALMHFYAVCIECFLTNFRWRGRRGSEAWLNCTRVASRLLFLEHLIEILSKKLAWWQMVEWRGLYNKFESFCHGCFLLDYTSGMFMCGCLKMKKFVAGALRSINFYSVSWHRYSKAK</sequence>
<accession>A0A1Y5NAQ9</accession>